<dbReference type="Proteomes" id="UP000294359">
    <property type="component" value="Chromosome"/>
</dbReference>
<organism evidence="1 4">
    <name type="scientific">Pseudoduganella plicata</name>
    <dbReference type="NCBI Taxonomy" id="321984"/>
    <lineage>
        <taxon>Bacteria</taxon>
        <taxon>Pseudomonadati</taxon>
        <taxon>Pseudomonadota</taxon>
        <taxon>Betaproteobacteria</taxon>
        <taxon>Burkholderiales</taxon>
        <taxon>Oxalobacteraceae</taxon>
        <taxon>Telluria group</taxon>
        <taxon>Pseudoduganella</taxon>
    </lineage>
</organism>
<dbReference type="Proteomes" id="UP000619512">
    <property type="component" value="Unassembled WGS sequence"/>
</dbReference>
<protein>
    <submittedName>
        <fullName evidence="1">Uncharacterized protein</fullName>
    </submittedName>
</protein>
<evidence type="ECO:0000313" key="4">
    <source>
        <dbReference type="Proteomes" id="UP000619512"/>
    </source>
</evidence>
<sequence length="92" mass="10458">MMTEHILIAASIDDVLEFARDELAMMLAEIASGMSDQDFVDIYREHHYLAPGSTLTAEQLASFRLQCTQQVFDDFVAKEEALLDLLRGNWSF</sequence>
<reference evidence="2 3" key="2">
    <citation type="submission" date="2019-03" db="EMBL/GenBank/DDBJ databases">
        <title>Draft Genome Sequences of Six Type Strains of the Genus Massilia.</title>
        <authorList>
            <person name="Miess H."/>
            <person name="Frediansyhah A."/>
            <person name="Gross H."/>
        </authorList>
    </citation>
    <scope>NUCLEOTIDE SEQUENCE [LARGE SCALE GENOMIC DNA]</scope>
    <source>
        <strain evidence="2 3">DSM 17505</strain>
    </source>
</reference>
<accession>A0A4P7BDU9</accession>
<gene>
    <name evidence="2" type="ORF">E1742_11630</name>
    <name evidence="1" type="ORF">GCM10007388_01420</name>
</gene>
<dbReference type="AlphaFoldDB" id="A0A4P7BDU9"/>
<evidence type="ECO:0000313" key="1">
    <source>
        <dbReference type="EMBL" id="GGY73076.1"/>
    </source>
</evidence>
<reference evidence="1" key="3">
    <citation type="submission" date="2022-12" db="EMBL/GenBank/DDBJ databases">
        <authorList>
            <person name="Sun Q."/>
            <person name="Kim S."/>
        </authorList>
    </citation>
    <scope>NUCLEOTIDE SEQUENCE</scope>
    <source>
        <strain evidence="1">KCTC 12344</strain>
    </source>
</reference>
<dbReference type="EMBL" id="BMWW01000001">
    <property type="protein sequence ID" value="GGY73076.1"/>
    <property type="molecule type" value="Genomic_DNA"/>
</dbReference>
<reference evidence="1" key="1">
    <citation type="journal article" date="2014" name="Int. J. Syst. Evol. Microbiol.">
        <title>Complete genome sequence of Corynebacterium casei LMG S-19264T (=DSM 44701T), isolated from a smear-ripened cheese.</title>
        <authorList>
            <consortium name="US DOE Joint Genome Institute (JGI-PGF)"/>
            <person name="Walter F."/>
            <person name="Albersmeier A."/>
            <person name="Kalinowski J."/>
            <person name="Ruckert C."/>
        </authorList>
    </citation>
    <scope>NUCLEOTIDE SEQUENCE</scope>
    <source>
        <strain evidence="1">KCTC 12344</strain>
    </source>
</reference>
<evidence type="ECO:0000313" key="3">
    <source>
        <dbReference type="Proteomes" id="UP000294359"/>
    </source>
</evidence>
<name>A0A4P7BDU9_9BURK</name>
<dbReference type="EMBL" id="CP038026">
    <property type="protein sequence ID" value="QBQ36744.1"/>
    <property type="molecule type" value="Genomic_DNA"/>
</dbReference>
<dbReference type="RefSeq" id="WP_134385024.1">
    <property type="nucleotide sequence ID" value="NZ_BMWW01000001.1"/>
</dbReference>
<evidence type="ECO:0000313" key="2">
    <source>
        <dbReference type="EMBL" id="QBQ36744.1"/>
    </source>
</evidence>
<keyword evidence="3" id="KW-1185">Reference proteome</keyword>
<proteinExistence type="predicted"/>